<proteinExistence type="predicted"/>
<sequence>MSGFVTTANF</sequence>
<name>A0A454D4U2_VIBHA</name>
<organism evidence="1 2">
    <name type="scientific">Vibrio harveyi</name>
    <name type="common">Beneckea harveyi</name>
    <dbReference type="NCBI Taxonomy" id="669"/>
    <lineage>
        <taxon>Bacteria</taxon>
        <taxon>Pseudomonadati</taxon>
        <taxon>Pseudomonadota</taxon>
        <taxon>Gammaproteobacteria</taxon>
        <taxon>Vibrionales</taxon>
        <taxon>Vibrionaceae</taxon>
        <taxon>Vibrio</taxon>
    </lineage>
</organism>
<comment type="caution">
    <text evidence="1">The sequence shown here is derived from an EMBL/GenBank/DDBJ whole genome shotgun (WGS) entry which is preliminary data.</text>
</comment>
<accession>A0A454D4U2</accession>
<gene>
    <name evidence="1" type="ORF">VCHENC02_0889A</name>
</gene>
<reference evidence="1 2" key="1">
    <citation type="submission" date="2012-10" db="EMBL/GenBank/DDBJ databases">
        <title>Genome sequence of Vibrio Cholerae HENC-02.</title>
        <authorList>
            <person name="Eppinger M."/>
            <person name="Hasan N.A."/>
            <person name="Sengamalay N."/>
            <person name="Hine E."/>
            <person name="Su Q."/>
            <person name="Daugherty S.C."/>
            <person name="Young S."/>
            <person name="Sadzewicz L."/>
            <person name="Tallon L."/>
            <person name="Cebula T.A."/>
            <person name="Ravel J."/>
            <person name="Colwell R.R."/>
        </authorList>
    </citation>
    <scope>NUCLEOTIDE SEQUENCE [LARGE SCALE GENOMIC DNA]</scope>
    <source>
        <strain evidence="1 2">HENC-02</strain>
    </source>
</reference>
<dbReference type="Proteomes" id="UP000008367">
    <property type="component" value="Unassembled WGS sequence"/>
</dbReference>
<evidence type="ECO:0000313" key="1">
    <source>
        <dbReference type="EMBL" id="EKM33692.1"/>
    </source>
</evidence>
<protein>
    <submittedName>
        <fullName evidence="1">Uncharacterized protein</fullName>
    </submittedName>
</protein>
<dbReference type="EMBL" id="AJSR01000148">
    <property type="protein sequence ID" value="EKM33692.1"/>
    <property type="molecule type" value="Genomic_DNA"/>
</dbReference>
<evidence type="ECO:0000313" key="2">
    <source>
        <dbReference type="Proteomes" id="UP000008367"/>
    </source>
</evidence>
<feature type="non-terminal residue" evidence="1">
    <location>
        <position position="10"/>
    </location>
</feature>